<evidence type="ECO:0000256" key="2">
    <source>
        <dbReference type="ARBA" id="ARBA00022475"/>
    </source>
</evidence>
<sequence length="707" mass="81047">MDGGMEGFYKLFTIIIIIIFDISVLLVASELKPDFSEVFNSAENCHVHIIEYSEPLEYSKINVPFILTKLGSNGTMYFWAVSNFSKHIKIRYMDCSIESILLPGKDTYNGSLYSHLTEVHGKYRYSKAAVTGQTQPTFIENFLFFLITENDFTELAATAADYYSIYSHHRFENKANKTVIIFLLFQQNYAGTKILEGRIRRSGCKISNALFAFNLKSTPDSNLFHNIKEAYAASTDDGRELCWRVRDGTGIKNTLNSPNFGSPFSRENYQNIKLASYNFLLTALNTTMLISNPSGSHEIPEIISLPGGFWVSTLKYSYEYYLSGYGEGIVFVTADGVFKEEKSMSLLFGPLDSSVWYCTLGLSVLAIILMTGLLWKFEYLSLSFKDAAGSSAWSVLSMFLEKPHSLFKKGNSDTLKITVGLVFMAAVVISNAYKGMVKSNFVVKNPYQTKWEELQDLINFNFFSVMDDDNYCNTVVSDQILSMRYLFEISDPNDTTIIATRHKPFLDCILGRTQGSLKCSLLRQAWVALSQKRDPLSREFVDAFFNNHSLFCLRTLSKAIRAELIKAKTAFVMTSNQFTFYWNYFQKEMDQNPKYAFAHNKNVKDMFLRIPQAFVLSMGWNSMYQRVPKRALNLLSSGIYWFWEKWELLRFHRTKYIQEGIGQEMSAVFRELSMIHPNVRYIFYVLCLGILLSSVAFVSEVILYYLP</sequence>
<evidence type="ECO:0000313" key="9">
    <source>
        <dbReference type="EMBL" id="CAG7828837.1"/>
    </source>
</evidence>
<feature type="transmembrane region" description="Helical" evidence="8">
    <location>
        <begin position="415"/>
        <end position="433"/>
    </location>
</feature>
<reference evidence="9" key="1">
    <citation type="submission" date="2021-06" db="EMBL/GenBank/DDBJ databases">
        <authorList>
            <person name="Hodson N. C."/>
            <person name="Mongue J. A."/>
            <person name="Jaron S. K."/>
        </authorList>
    </citation>
    <scope>NUCLEOTIDE SEQUENCE</scope>
</reference>
<dbReference type="PANTHER" id="PTHR42643">
    <property type="entry name" value="IONOTROPIC RECEPTOR 20A-RELATED"/>
    <property type="match status" value="1"/>
</dbReference>
<dbReference type="Proteomes" id="UP000708208">
    <property type="component" value="Unassembled WGS sequence"/>
</dbReference>
<evidence type="ECO:0000256" key="4">
    <source>
        <dbReference type="ARBA" id="ARBA00022989"/>
    </source>
</evidence>
<organism evidence="9 10">
    <name type="scientific">Allacma fusca</name>
    <dbReference type="NCBI Taxonomy" id="39272"/>
    <lineage>
        <taxon>Eukaryota</taxon>
        <taxon>Metazoa</taxon>
        <taxon>Ecdysozoa</taxon>
        <taxon>Arthropoda</taxon>
        <taxon>Hexapoda</taxon>
        <taxon>Collembola</taxon>
        <taxon>Symphypleona</taxon>
        <taxon>Sminthuridae</taxon>
        <taxon>Allacma</taxon>
    </lineage>
</organism>
<feature type="transmembrane region" description="Helical" evidence="8">
    <location>
        <begin position="354"/>
        <end position="375"/>
    </location>
</feature>
<evidence type="ECO:0000313" key="10">
    <source>
        <dbReference type="Proteomes" id="UP000708208"/>
    </source>
</evidence>
<dbReference type="EMBL" id="CAJVCH010549096">
    <property type="protein sequence ID" value="CAG7828837.1"/>
    <property type="molecule type" value="Genomic_DNA"/>
</dbReference>
<feature type="transmembrane region" description="Helical" evidence="8">
    <location>
        <begin position="61"/>
        <end position="81"/>
    </location>
</feature>
<evidence type="ECO:0000256" key="8">
    <source>
        <dbReference type="SAM" id="Phobius"/>
    </source>
</evidence>
<evidence type="ECO:0000256" key="7">
    <source>
        <dbReference type="ARBA" id="ARBA00023180"/>
    </source>
</evidence>
<keyword evidence="3 8" id="KW-0812">Transmembrane</keyword>
<comment type="subcellular location">
    <subcellularLocation>
        <location evidence="1">Cell membrane</location>
        <topology evidence="1">Multi-pass membrane protein</topology>
    </subcellularLocation>
</comment>
<proteinExistence type="predicted"/>
<gene>
    <name evidence="9" type="ORF">AFUS01_LOCUS38736</name>
</gene>
<dbReference type="InterPro" id="IPR052192">
    <property type="entry name" value="Insect_Ionotropic_Sensory_Rcpt"/>
</dbReference>
<comment type="caution">
    <text evidence="9">The sequence shown here is derived from an EMBL/GenBank/DDBJ whole genome shotgun (WGS) entry which is preliminary data.</text>
</comment>
<evidence type="ECO:0000256" key="5">
    <source>
        <dbReference type="ARBA" id="ARBA00023136"/>
    </source>
</evidence>
<evidence type="ECO:0000256" key="6">
    <source>
        <dbReference type="ARBA" id="ARBA00023170"/>
    </source>
</evidence>
<protein>
    <submittedName>
        <fullName evidence="9">Uncharacterized protein</fullName>
    </submittedName>
</protein>
<keyword evidence="7" id="KW-0325">Glycoprotein</keyword>
<dbReference type="AlphaFoldDB" id="A0A8J2PUR2"/>
<name>A0A8J2PUR2_9HEXA</name>
<keyword evidence="6" id="KW-0675">Receptor</keyword>
<keyword evidence="4 8" id="KW-1133">Transmembrane helix</keyword>
<feature type="transmembrane region" description="Helical" evidence="8">
    <location>
        <begin position="7"/>
        <end position="28"/>
    </location>
</feature>
<evidence type="ECO:0000256" key="3">
    <source>
        <dbReference type="ARBA" id="ARBA00022692"/>
    </source>
</evidence>
<evidence type="ECO:0000256" key="1">
    <source>
        <dbReference type="ARBA" id="ARBA00004651"/>
    </source>
</evidence>
<keyword evidence="2" id="KW-1003">Cell membrane</keyword>
<feature type="transmembrane region" description="Helical" evidence="8">
    <location>
        <begin position="681"/>
        <end position="706"/>
    </location>
</feature>
<dbReference type="PANTHER" id="PTHR42643:SF24">
    <property type="entry name" value="IONOTROPIC RECEPTOR 60A"/>
    <property type="match status" value="1"/>
</dbReference>
<keyword evidence="10" id="KW-1185">Reference proteome</keyword>
<keyword evidence="5 8" id="KW-0472">Membrane</keyword>
<accession>A0A8J2PUR2</accession>
<dbReference type="GO" id="GO:0005886">
    <property type="term" value="C:plasma membrane"/>
    <property type="evidence" value="ECO:0007669"/>
    <property type="project" value="UniProtKB-SubCell"/>
</dbReference>